<dbReference type="Pfam" id="PF14246">
    <property type="entry name" value="TetR_C_7"/>
    <property type="match status" value="1"/>
</dbReference>
<dbReference type="GO" id="GO:0003700">
    <property type="term" value="F:DNA-binding transcription factor activity"/>
    <property type="evidence" value="ECO:0007669"/>
    <property type="project" value="TreeGrafter"/>
</dbReference>
<feature type="DNA-binding region" description="H-T-H motif" evidence="4">
    <location>
        <begin position="55"/>
        <end position="74"/>
    </location>
</feature>
<feature type="region of interest" description="Disordered" evidence="5">
    <location>
        <begin position="1"/>
        <end position="33"/>
    </location>
</feature>
<evidence type="ECO:0000256" key="2">
    <source>
        <dbReference type="ARBA" id="ARBA00023125"/>
    </source>
</evidence>
<keyword evidence="2 4" id="KW-0238">DNA-binding</keyword>
<evidence type="ECO:0000313" key="8">
    <source>
        <dbReference type="Proteomes" id="UP000270342"/>
    </source>
</evidence>
<dbReference type="AlphaFoldDB" id="A0A494XZD1"/>
<proteinExistence type="predicted"/>
<evidence type="ECO:0000256" key="5">
    <source>
        <dbReference type="SAM" id="MobiDB-lite"/>
    </source>
</evidence>
<dbReference type="SUPFAM" id="SSF48498">
    <property type="entry name" value="Tetracyclin repressor-like, C-terminal domain"/>
    <property type="match status" value="1"/>
</dbReference>
<accession>A0A494XZD1</accession>
<dbReference type="InterPro" id="IPR050109">
    <property type="entry name" value="HTH-type_TetR-like_transc_reg"/>
</dbReference>
<name>A0A494XZD1_9BURK</name>
<dbReference type="InterPro" id="IPR001647">
    <property type="entry name" value="HTH_TetR"/>
</dbReference>
<dbReference type="GO" id="GO:0000976">
    <property type="term" value="F:transcription cis-regulatory region binding"/>
    <property type="evidence" value="ECO:0007669"/>
    <property type="project" value="TreeGrafter"/>
</dbReference>
<dbReference type="InterPro" id="IPR009057">
    <property type="entry name" value="Homeodomain-like_sf"/>
</dbReference>
<dbReference type="InterPro" id="IPR036271">
    <property type="entry name" value="Tet_transcr_reg_TetR-rel_C_sf"/>
</dbReference>
<reference evidence="7 8" key="1">
    <citation type="submission" date="2018-10" db="EMBL/GenBank/DDBJ databases">
        <title>Robbsia sp. DHC34, isolated from soil.</title>
        <authorList>
            <person name="Gao Z.-H."/>
            <person name="Qiu L.-H."/>
        </authorList>
    </citation>
    <scope>NUCLEOTIDE SEQUENCE [LARGE SCALE GENOMIC DNA]</scope>
    <source>
        <strain evidence="7 8">DHC34</strain>
    </source>
</reference>
<dbReference type="RefSeq" id="WP_121087611.1">
    <property type="nucleotide sequence ID" value="NZ_RBZU01000006.1"/>
</dbReference>
<dbReference type="PANTHER" id="PTHR30055:SF223">
    <property type="entry name" value="HTH-TYPE TRANSCRIPTIONAL REGULATOR UIDR"/>
    <property type="match status" value="1"/>
</dbReference>
<protein>
    <submittedName>
        <fullName evidence="7">TetR family transcriptional regulator</fullName>
    </submittedName>
</protein>
<feature type="domain" description="HTH tetR-type" evidence="6">
    <location>
        <begin position="32"/>
        <end position="92"/>
    </location>
</feature>
<gene>
    <name evidence="7" type="ORF">D7S86_14715</name>
</gene>
<organism evidence="7 8">
    <name type="scientific">Pararobbsia silviterrae</name>
    <dbReference type="NCBI Taxonomy" id="1792498"/>
    <lineage>
        <taxon>Bacteria</taxon>
        <taxon>Pseudomonadati</taxon>
        <taxon>Pseudomonadota</taxon>
        <taxon>Betaproteobacteria</taxon>
        <taxon>Burkholderiales</taxon>
        <taxon>Burkholderiaceae</taxon>
        <taxon>Pararobbsia</taxon>
    </lineage>
</organism>
<keyword evidence="8" id="KW-1185">Reference proteome</keyword>
<dbReference type="PRINTS" id="PR00455">
    <property type="entry name" value="HTHTETR"/>
</dbReference>
<evidence type="ECO:0000259" key="6">
    <source>
        <dbReference type="PROSITE" id="PS50977"/>
    </source>
</evidence>
<dbReference type="OrthoDB" id="9809994at2"/>
<comment type="caution">
    <text evidence="7">The sequence shown here is derived from an EMBL/GenBank/DDBJ whole genome shotgun (WGS) entry which is preliminary data.</text>
</comment>
<keyword evidence="1" id="KW-0805">Transcription regulation</keyword>
<evidence type="ECO:0000256" key="1">
    <source>
        <dbReference type="ARBA" id="ARBA00023015"/>
    </source>
</evidence>
<sequence length="221" mass="24384">MIRLEIPLPAAQSTPPSTPPRTRGRPLSATPASRRDQILKVAERLFREAGYTATSMLDIARQCEMSKRTLYEAFATKEELFEALVTDVESFPAHEHPLDAASSPRDVLAHTLGEIAKYVLSDRHVTVTRLVIGDAGVSTHIRQHYYSEGIDRCKALLVSQLTTLAKLGRIRPLDAGQMADMLFGAVIATHLIAAISYREPPDMREVEAKIHETVSRMIGAA</sequence>
<dbReference type="FunFam" id="1.10.10.60:FF:000141">
    <property type="entry name" value="TetR family transcriptional regulator"/>
    <property type="match status" value="1"/>
</dbReference>
<dbReference type="SUPFAM" id="SSF46689">
    <property type="entry name" value="Homeodomain-like"/>
    <property type="match status" value="1"/>
</dbReference>
<evidence type="ECO:0000256" key="3">
    <source>
        <dbReference type="ARBA" id="ARBA00023163"/>
    </source>
</evidence>
<keyword evidence="3" id="KW-0804">Transcription</keyword>
<dbReference type="InterPro" id="IPR039536">
    <property type="entry name" value="TetR_C_Proteobacteria"/>
</dbReference>
<dbReference type="EMBL" id="RBZU01000006">
    <property type="protein sequence ID" value="RKP53536.1"/>
    <property type="molecule type" value="Genomic_DNA"/>
</dbReference>
<dbReference type="Gene3D" id="1.10.357.10">
    <property type="entry name" value="Tetracycline Repressor, domain 2"/>
    <property type="match status" value="1"/>
</dbReference>
<evidence type="ECO:0000256" key="4">
    <source>
        <dbReference type="PROSITE-ProRule" id="PRU00335"/>
    </source>
</evidence>
<dbReference type="Pfam" id="PF00440">
    <property type="entry name" value="TetR_N"/>
    <property type="match status" value="1"/>
</dbReference>
<dbReference type="PANTHER" id="PTHR30055">
    <property type="entry name" value="HTH-TYPE TRANSCRIPTIONAL REGULATOR RUTR"/>
    <property type="match status" value="1"/>
</dbReference>
<evidence type="ECO:0000313" key="7">
    <source>
        <dbReference type="EMBL" id="RKP53536.1"/>
    </source>
</evidence>
<dbReference type="PROSITE" id="PS50977">
    <property type="entry name" value="HTH_TETR_2"/>
    <property type="match status" value="1"/>
</dbReference>
<dbReference type="Proteomes" id="UP000270342">
    <property type="component" value="Unassembled WGS sequence"/>
</dbReference>